<proteinExistence type="predicted"/>
<feature type="domain" description="Ribosomal protein mS38 C-terminal" evidence="2">
    <location>
        <begin position="18"/>
        <end position="51"/>
    </location>
</feature>
<dbReference type="Pfam" id="PF08213">
    <property type="entry name" value="COX24_C"/>
    <property type="match status" value="1"/>
</dbReference>
<evidence type="ECO:0000313" key="3">
    <source>
        <dbReference type="EMBL" id="GIM92368.1"/>
    </source>
</evidence>
<feature type="region of interest" description="Disordered" evidence="1">
    <location>
        <begin position="1"/>
        <end position="51"/>
    </location>
</feature>
<name>A0A919TBI0_9ACTN</name>
<dbReference type="AlphaFoldDB" id="A0A919TBI0"/>
<protein>
    <recommendedName>
        <fullName evidence="2">Ribosomal protein mS38 C-terminal domain-containing protein</fullName>
    </recommendedName>
</protein>
<gene>
    <name evidence="3" type="ORF">Ato02nite_041610</name>
</gene>
<evidence type="ECO:0000256" key="1">
    <source>
        <dbReference type="SAM" id="MobiDB-lite"/>
    </source>
</evidence>
<dbReference type="NCBIfam" id="NF047430">
    <property type="entry name" value="ribo_bS22"/>
    <property type="match status" value="1"/>
</dbReference>
<comment type="caution">
    <text evidence="3">The sequence shown here is derived from an EMBL/GenBank/DDBJ whole genome shotgun (WGS) entry which is preliminary data.</text>
</comment>
<evidence type="ECO:0000313" key="4">
    <source>
        <dbReference type="Proteomes" id="UP000677082"/>
    </source>
</evidence>
<dbReference type="Proteomes" id="UP000677082">
    <property type="component" value="Unassembled WGS sequence"/>
</dbReference>
<keyword evidence="4" id="KW-1185">Reference proteome</keyword>
<reference evidence="3 4" key="1">
    <citation type="submission" date="2021-03" db="EMBL/GenBank/DDBJ databases">
        <title>Whole genome shotgun sequence of Actinoplanes toevensis NBRC 105298.</title>
        <authorList>
            <person name="Komaki H."/>
            <person name="Tamura T."/>
        </authorList>
    </citation>
    <scope>NUCLEOTIDE SEQUENCE [LARGE SCALE GENOMIC DNA]</scope>
    <source>
        <strain evidence="3 4">NBRC 105298</strain>
    </source>
</reference>
<evidence type="ECO:0000259" key="2">
    <source>
        <dbReference type="SMART" id="SM01155"/>
    </source>
</evidence>
<sequence>MPRWASGSDPHGFERQIRMGSVVKKRRKRMAKKKHRKLLRKTRVQRRRLGK</sequence>
<dbReference type="EMBL" id="BOQN01000053">
    <property type="protein sequence ID" value="GIM92368.1"/>
    <property type="molecule type" value="Genomic_DNA"/>
</dbReference>
<feature type="compositionally biased region" description="Basic residues" evidence="1">
    <location>
        <begin position="23"/>
        <end position="51"/>
    </location>
</feature>
<organism evidence="3 4">
    <name type="scientific">Paractinoplanes toevensis</name>
    <dbReference type="NCBI Taxonomy" id="571911"/>
    <lineage>
        <taxon>Bacteria</taxon>
        <taxon>Bacillati</taxon>
        <taxon>Actinomycetota</taxon>
        <taxon>Actinomycetes</taxon>
        <taxon>Micromonosporales</taxon>
        <taxon>Micromonosporaceae</taxon>
        <taxon>Paractinoplanes</taxon>
    </lineage>
</organism>
<dbReference type="InterPro" id="IPR013177">
    <property type="entry name" value="Ribosomal_mS38_C"/>
</dbReference>
<accession>A0A919TBI0</accession>
<dbReference type="SMART" id="SM01155">
    <property type="entry name" value="DUF1713"/>
    <property type="match status" value="1"/>
</dbReference>